<keyword evidence="9" id="KW-1185">Reference proteome</keyword>
<evidence type="ECO:0000256" key="6">
    <source>
        <dbReference type="PIRSR" id="PIRSR606710-2"/>
    </source>
</evidence>
<dbReference type="InterPro" id="IPR050727">
    <property type="entry name" value="GH43_arabinanases"/>
</dbReference>
<dbReference type="Gene3D" id="2.60.120.200">
    <property type="match status" value="2"/>
</dbReference>
<dbReference type="RefSeq" id="WP_253250808.1">
    <property type="nucleotide sequence ID" value="NZ_OBDZ01000035.1"/>
</dbReference>
<dbReference type="EMBL" id="OBDZ01000035">
    <property type="protein sequence ID" value="SNY44764.1"/>
    <property type="molecule type" value="Genomic_DNA"/>
</dbReference>
<dbReference type="InterPro" id="IPR032291">
    <property type="entry name" value="Abn2_C"/>
</dbReference>
<sequence>MKKRLNIDLLSILLCLLSFSIAFSINVEAMSSAPVETEAGGGLIAHFTFDGNLEDKTNNFVEGKVTGDRIDNSGGSITYDDGIKGQAAVFDGQSGLRLADGLIRDNSYSVSIWLNPKEITDYTTTFFGAVPADDASSQWISLVPQGPAGRTMIWSGENWYDAATNLTIPTEQWTHVAFTVDNGKMKVYLNGQEQFAGKDFPDLFTNKEAVFALGVNYWDKPFEGMIDDLRIYDEAISADKIAKLAEGAAELEVPDEVIVPIDPNSVSVHDPMIIEEDGTYYIFGSHLGAAKSEDLISWTAIGNGFTPDNPIIPNPTKELKEALEWPDPEDAVSTWAKSPIKLNGKYYLYFSSSAWGATRSAIGLAVADDIEGPYKYDRMIIKSYNEGEINVEGVSHDPNIHPNAIDPHVFFDAEGKLWMLYGSYAGGIFMLEMDPETGYPKSDNTYGKRITGGNHNPMEGSYILYNPKTEYYYLFLSFGTLAPDGGYNIRVARSKNPDGPYFDPQGNDMADLINVDGSNWANAEPYGAKMIGNFAFVESKLGYLSPGHNSAYYDEETGKMYVIFHTRYPGQGGIHQVRVHQMLINSKGWPVITPQSYKGETVAKYSKEEVTGIYQYVNHGHDIQATFGNPGGDINLSENIKLAADGTISGAVAGTWQLTGDYTVDLTIDGATYHGVFLKQWDRGLKKNVMTFSALSNEGISIWGTEAVGDISSEDETAKNDVSEDINVDIEGGLIAHYTFNESLEDTIGSFAAGNVVGNTIDAKGSGTITYSDGVIDHAAVFDGKSGIRLPDGLITDNSYSVSLWLNPKEIKQYVTTFFGAQTQEQWISIVPNGPTGDTMLWSGTKWYDAAAGMQIDTDKWSHVAITVKNGEAKVYINGSQEFSGRGFPKVFSGDDTKFALAVNWWDAPFKGMIDDLRIYDKAISKNTVKELAKGL</sequence>
<dbReference type="InterPro" id="IPR023296">
    <property type="entry name" value="Glyco_hydro_beta-prop_sf"/>
</dbReference>
<keyword evidence="3" id="KW-0378">Hydrolase</keyword>
<comment type="pathway">
    <text evidence="1">Glycan metabolism; L-arabinan degradation.</text>
</comment>
<proteinExistence type="inferred from homology"/>
<accession>A0A285I9V1</accession>
<name>A0A285I9V1_9FIRM</name>
<dbReference type="PANTHER" id="PTHR43301:SF3">
    <property type="entry name" value="ARABINAN ENDO-1,5-ALPHA-L-ARABINOSIDASE A-RELATED"/>
    <property type="match status" value="1"/>
</dbReference>
<feature type="active site" description="Proton acceptor" evidence="5">
    <location>
        <position position="270"/>
    </location>
</feature>
<evidence type="ECO:0000256" key="4">
    <source>
        <dbReference type="ARBA" id="ARBA00023295"/>
    </source>
</evidence>
<feature type="site" description="Important for catalytic activity, responsible for pKa modulation of the active site Glu and correct orientation of both the proton donor and substrate" evidence="6">
    <location>
        <position position="406"/>
    </location>
</feature>
<dbReference type="Proteomes" id="UP000219573">
    <property type="component" value="Unassembled WGS sequence"/>
</dbReference>
<dbReference type="GO" id="GO:0005975">
    <property type="term" value="P:carbohydrate metabolic process"/>
    <property type="evidence" value="ECO:0007669"/>
    <property type="project" value="InterPro"/>
</dbReference>
<dbReference type="SUPFAM" id="SSF49899">
    <property type="entry name" value="Concanavalin A-like lectins/glucanases"/>
    <property type="match status" value="2"/>
</dbReference>
<dbReference type="Gene3D" id="2.40.128.10">
    <property type="match status" value="1"/>
</dbReference>
<dbReference type="Pfam" id="PF13385">
    <property type="entry name" value="Laminin_G_3"/>
    <property type="match status" value="2"/>
</dbReference>
<reference evidence="9" key="1">
    <citation type="submission" date="2017-09" db="EMBL/GenBank/DDBJ databases">
        <authorList>
            <person name="Varghese N."/>
            <person name="Submissions S."/>
        </authorList>
    </citation>
    <scope>NUCLEOTIDE SEQUENCE [LARGE SCALE GENOMIC DNA]</scope>
    <source>
        <strain evidence="9">MSL47</strain>
    </source>
</reference>
<dbReference type="SUPFAM" id="SSF75005">
    <property type="entry name" value="Arabinanase/levansucrase/invertase"/>
    <property type="match status" value="1"/>
</dbReference>
<dbReference type="Pfam" id="PF16369">
    <property type="entry name" value="GH43_C"/>
    <property type="match status" value="1"/>
</dbReference>
<evidence type="ECO:0000256" key="5">
    <source>
        <dbReference type="PIRSR" id="PIRSR606710-1"/>
    </source>
</evidence>
<evidence type="ECO:0000256" key="3">
    <source>
        <dbReference type="ARBA" id="ARBA00022801"/>
    </source>
</evidence>
<feature type="domain" description="Extracellular endo-alpha-(1-&gt;5)-L-arabinanase C-terminal" evidence="7">
    <location>
        <begin position="594"/>
        <end position="704"/>
    </location>
</feature>
<dbReference type="GO" id="GO:0004553">
    <property type="term" value="F:hydrolase activity, hydrolyzing O-glycosyl compounds"/>
    <property type="evidence" value="ECO:0007669"/>
    <property type="project" value="InterPro"/>
</dbReference>
<evidence type="ECO:0000256" key="1">
    <source>
        <dbReference type="ARBA" id="ARBA00004834"/>
    </source>
</evidence>
<evidence type="ECO:0000313" key="9">
    <source>
        <dbReference type="Proteomes" id="UP000219573"/>
    </source>
</evidence>
<evidence type="ECO:0000259" key="7">
    <source>
        <dbReference type="Pfam" id="PF16369"/>
    </source>
</evidence>
<feature type="active site" description="Proton donor" evidence="5">
    <location>
        <position position="459"/>
    </location>
</feature>
<dbReference type="Pfam" id="PF04616">
    <property type="entry name" value="Glyco_hydro_43"/>
    <property type="match status" value="1"/>
</dbReference>
<dbReference type="InterPro" id="IPR006710">
    <property type="entry name" value="Glyco_hydro_43"/>
</dbReference>
<gene>
    <name evidence="8" type="ORF">SAMN06265827_13512</name>
</gene>
<dbReference type="PANTHER" id="PTHR43301">
    <property type="entry name" value="ARABINAN ENDO-1,5-ALPHA-L-ARABINOSIDASE"/>
    <property type="match status" value="1"/>
</dbReference>
<keyword evidence="4" id="KW-0326">Glycosidase</keyword>
<evidence type="ECO:0000256" key="2">
    <source>
        <dbReference type="ARBA" id="ARBA00009865"/>
    </source>
</evidence>
<dbReference type="AlphaFoldDB" id="A0A285I9V1"/>
<dbReference type="Gene3D" id="2.115.10.20">
    <property type="entry name" value="Glycosyl hydrolase domain, family 43"/>
    <property type="match status" value="1"/>
</dbReference>
<dbReference type="CDD" id="cd18832">
    <property type="entry name" value="GH43_GsAbnA-like"/>
    <property type="match status" value="1"/>
</dbReference>
<dbReference type="InterPro" id="IPR013320">
    <property type="entry name" value="ConA-like_dom_sf"/>
</dbReference>
<protein>
    <submittedName>
        <fullName evidence="8">Arabinan endo-1,5-alpha-L-arabinosidase</fullName>
    </submittedName>
</protein>
<organism evidence="8 9">
    <name type="scientific">Orenia metallireducens</name>
    <dbReference type="NCBI Taxonomy" id="1413210"/>
    <lineage>
        <taxon>Bacteria</taxon>
        <taxon>Bacillati</taxon>
        <taxon>Bacillota</taxon>
        <taxon>Clostridia</taxon>
        <taxon>Halanaerobiales</taxon>
        <taxon>Halobacteroidaceae</taxon>
        <taxon>Orenia</taxon>
    </lineage>
</organism>
<comment type="similarity">
    <text evidence="2">Belongs to the glycosyl hydrolase 43 family.</text>
</comment>
<evidence type="ECO:0000313" key="8">
    <source>
        <dbReference type="EMBL" id="SNY44764.1"/>
    </source>
</evidence>